<evidence type="ECO:0008006" key="4">
    <source>
        <dbReference type="Google" id="ProtNLM"/>
    </source>
</evidence>
<name>A0ABQ1JEE5_9FLAO</name>
<proteinExistence type="predicted"/>
<comment type="caution">
    <text evidence="2">The sequence shown here is derived from an EMBL/GenBank/DDBJ whole genome shotgun (WGS) entry which is preliminary data.</text>
</comment>
<accession>A0ABQ1JEE5</accession>
<dbReference type="EMBL" id="BMJE01000001">
    <property type="protein sequence ID" value="GGB66809.1"/>
    <property type="molecule type" value="Genomic_DNA"/>
</dbReference>
<sequence length="196" mass="22184">MKNLRILSLIAVSGLFFSCSAEDTYNEQEVEAVAETENDEFIPKLFDKEALAEAFAVAWKDINIDFTKVFTYTTKKEATKEIQNFLLEVQKDVQWELEEYPDSDAVIANFKLDNGVGRLQEVHYINEAKNTIIKSFVSDNNKGLEEKEFTNTANQLIDSSGEGWIFIDEKSENISDYSSFKAKVTAAATITLLAHK</sequence>
<keyword evidence="3" id="KW-1185">Reference proteome</keyword>
<gene>
    <name evidence="2" type="ORF">GCM10007424_03500</name>
</gene>
<feature type="signal peptide" evidence="1">
    <location>
        <begin position="1"/>
        <end position="21"/>
    </location>
</feature>
<evidence type="ECO:0000256" key="1">
    <source>
        <dbReference type="SAM" id="SignalP"/>
    </source>
</evidence>
<protein>
    <recommendedName>
        <fullName evidence="4">DUF4878 domain-containing protein</fullName>
    </recommendedName>
</protein>
<feature type="chain" id="PRO_5046929413" description="DUF4878 domain-containing protein" evidence="1">
    <location>
        <begin position="22"/>
        <end position="196"/>
    </location>
</feature>
<evidence type="ECO:0000313" key="2">
    <source>
        <dbReference type="EMBL" id="GGB66809.1"/>
    </source>
</evidence>
<reference evidence="3" key="1">
    <citation type="journal article" date="2019" name="Int. J. Syst. Evol. Microbiol.">
        <title>The Global Catalogue of Microorganisms (GCM) 10K type strain sequencing project: providing services to taxonomists for standard genome sequencing and annotation.</title>
        <authorList>
            <consortium name="The Broad Institute Genomics Platform"/>
            <consortium name="The Broad Institute Genome Sequencing Center for Infectious Disease"/>
            <person name="Wu L."/>
            <person name="Ma J."/>
        </authorList>
    </citation>
    <scope>NUCLEOTIDE SEQUENCE [LARGE SCALE GENOMIC DNA]</scope>
    <source>
        <strain evidence="3">CGMCC 1.15461</strain>
    </source>
</reference>
<evidence type="ECO:0000313" key="3">
    <source>
        <dbReference type="Proteomes" id="UP000615760"/>
    </source>
</evidence>
<organism evidence="2 3">
    <name type="scientific">Flavobacterium suaedae</name>
    <dbReference type="NCBI Taxonomy" id="1767027"/>
    <lineage>
        <taxon>Bacteria</taxon>
        <taxon>Pseudomonadati</taxon>
        <taxon>Bacteroidota</taxon>
        <taxon>Flavobacteriia</taxon>
        <taxon>Flavobacteriales</taxon>
        <taxon>Flavobacteriaceae</taxon>
        <taxon>Flavobacterium</taxon>
    </lineage>
</organism>
<dbReference type="RefSeq" id="WP_188619502.1">
    <property type="nucleotide sequence ID" value="NZ_BMJE01000001.1"/>
</dbReference>
<dbReference type="PROSITE" id="PS51257">
    <property type="entry name" value="PROKAR_LIPOPROTEIN"/>
    <property type="match status" value="1"/>
</dbReference>
<keyword evidence="1" id="KW-0732">Signal</keyword>
<dbReference type="Proteomes" id="UP000615760">
    <property type="component" value="Unassembled WGS sequence"/>
</dbReference>